<evidence type="ECO:0000256" key="3">
    <source>
        <dbReference type="ARBA" id="ARBA00023157"/>
    </source>
</evidence>
<dbReference type="Pfam" id="PF00530">
    <property type="entry name" value="SRCR"/>
    <property type="match status" value="5"/>
</dbReference>
<dbReference type="PANTHER" id="PTHR19331:SF487">
    <property type="entry name" value="SOLUBLE SCAVENGER RECEPTOR CYSTEINE-RICH DOMAIN-CONTAINING PROTEIN SSC5D"/>
    <property type="match status" value="1"/>
</dbReference>
<keyword evidence="3 5" id="KW-1015">Disulfide bond</keyword>
<feature type="disulfide bond" evidence="5">
    <location>
        <begin position="116"/>
        <end position="126"/>
    </location>
</feature>
<keyword evidence="4" id="KW-0325">Glycoprotein</keyword>
<dbReference type="PANTHER" id="PTHR19331">
    <property type="entry name" value="SCAVENGER RECEPTOR DOMAIN-CONTAINING"/>
    <property type="match status" value="1"/>
</dbReference>
<evidence type="ECO:0000256" key="1">
    <source>
        <dbReference type="ARBA" id="ARBA00022729"/>
    </source>
</evidence>
<dbReference type="SUPFAM" id="SSF56487">
    <property type="entry name" value="SRCR-like"/>
    <property type="match status" value="5"/>
</dbReference>
<keyword evidence="1" id="KW-0732">Signal</keyword>
<feature type="disulfide bond" evidence="5">
    <location>
        <begin position="502"/>
        <end position="566"/>
    </location>
</feature>
<dbReference type="FunFam" id="3.10.250.10:FF:000013">
    <property type="entry name" value="CD163 molecule like 1"/>
    <property type="match status" value="1"/>
</dbReference>
<feature type="disulfide bond" evidence="5">
    <location>
        <begin position="318"/>
        <end position="379"/>
    </location>
</feature>
<sequence>MTTAPADIPHGTYLVCSGAYPEKGRRWRCPKQPPQPSASVPTGSLQVRLVGSSGRCAGHVEVYSGGSWSWVCQEGWELQDAAVVCRELGCGTALQAPGWARSGAGTGPLWPYSPECSGPEESLWECGRTERRECGRGGGAGAVCSGQCRAAPDQGPAEAPGGSWPCRDPPAPLAEQLSVRLAGGPGRCRGFLEISYNGTWGRVCANGSSPSTAATVCRQLGCGHRGWLLPVPAQEPTEAWLAWVARSPGWLRRCPGCAPGAPRCQHWGHLRGSGSGELRLVGGGGRCAGRVEVKHDGEWGSVCVFDFDWEARWAVVVCRQLGCGRVARASLHAPFGQGSGRIWLQPFFCVGTEDALEHCPHFGWGQHFCGHEWDVGVTCTGEGTRWPLAGGGSPCAGRVEVKLQGHWGSVADDGWDMEDAEVVCQQLGCGSASAAYIAPSMISTLPLSVKVGAGPGGLRLFMPIPCRWPCTAPTGFSQLVGGDGACAGRLEVRQGRAWVGVCEDEVDMEAAQVVCRELGCGEVIAIPGSGRFGAVSGSLWDGGFQCNGTEPLLSACARRAPQRQGCSGPGSVICSCKWRGQRGQLGSPQHQCSQGCSCRSLHGLPAGERQLGMLGASGGGSEGDVGLRVRQRVGPARCARPVPARGLRARLQRAPGRLLRQRGGAAAAGRLRLQRERAAPGPVPRGRAGEAALCPRKRRRRQLLRWVWQLCEEP</sequence>
<evidence type="ECO:0000313" key="7">
    <source>
        <dbReference type="Proteomes" id="UP000694382"/>
    </source>
</evidence>
<keyword evidence="2" id="KW-0677">Repeat</keyword>
<reference evidence="6" key="3">
    <citation type="submission" date="2025-09" db="UniProtKB">
        <authorList>
            <consortium name="Ensembl"/>
        </authorList>
    </citation>
    <scope>IDENTIFICATION</scope>
</reference>
<dbReference type="Proteomes" id="UP000694382">
    <property type="component" value="Chromosome 5"/>
</dbReference>
<evidence type="ECO:0000256" key="4">
    <source>
        <dbReference type="ARBA" id="ARBA00023180"/>
    </source>
</evidence>
<protein>
    <submittedName>
        <fullName evidence="6">Uncharacterized protein</fullName>
    </submittedName>
</protein>
<dbReference type="FunFam" id="3.10.250.10:FF:000009">
    <property type="entry name" value="WC1"/>
    <property type="match status" value="1"/>
</dbReference>
<dbReference type="Ensembl" id="ENSCPVT00000000736.2">
    <property type="protein sequence ID" value="ENSCPVP00000000707.2"/>
    <property type="gene ID" value="ENSCPVG00000000536.2"/>
</dbReference>
<dbReference type="InterPro" id="IPR036772">
    <property type="entry name" value="SRCR-like_dom_sf"/>
</dbReference>
<proteinExistence type="predicted"/>
<dbReference type="SMART" id="SM00202">
    <property type="entry name" value="SR"/>
    <property type="match status" value="5"/>
</dbReference>
<feature type="disulfide bond" evidence="5">
    <location>
        <begin position="546"/>
        <end position="556"/>
    </location>
</feature>
<dbReference type="FunFam" id="3.10.250.10:FF:000004">
    <property type="entry name" value="Scavenger receptor cysteine-rich type 1 protein M130"/>
    <property type="match status" value="1"/>
</dbReference>
<dbReference type="InterPro" id="IPR001190">
    <property type="entry name" value="SRCR"/>
</dbReference>
<accession>A0A8C3M548</accession>
<dbReference type="PRINTS" id="PR00258">
    <property type="entry name" value="SPERACTRCPTR"/>
</dbReference>
<evidence type="ECO:0000256" key="2">
    <source>
        <dbReference type="ARBA" id="ARBA00022737"/>
    </source>
</evidence>
<organism evidence="6 7">
    <name type="scientific">Geospiza parvula</name>
    <name type="common">Small tree-finch</name>
    <name type="synonym">Camarhynchus parvulus</name>
    <dbReference type="NCBI Taxonomy" id="87175"/>
    <lineage>
        <taxon>Eukaryota</taxon>
        <taxon>Metazoa</taxon>
        <taxon>Chordata</taxon>
        <taxon>Craniata</taxon>
        <taxon>Vertebrata</taxon>
        <taxon>Euteleostomi</taxon>
        <taxon>Archelosauria</taxon>
        <taxon>Archosauria</taxon>
        <taxon>Dinosauria</taxon>
        <taxon>Saurischia</taxon>
        <taxon>Theropoda</taxon>
        <taxon>Coelurosauria</taxon>
        <taxon>Aves</taxon>
        <taxon>Neognathae</taxon>
        <taxon>Neoaves</taxon>
        <taxon>Telluraves</taxon>
        <taxon>Australaves</taxon>
        <taxon>Passeriformes</taxon>
        <taxon>Thraupidae</taxon>
        <taxon>Camarhynchus</taxon>
    </lineage>
</organism>
<name>A0A8C3M548_GEOPR</name>
<reference evidence="6" key="1">
    <citation type="submission" date="2020-02" db="EMBL/GenBank/DDBJ databases">
        <authorList>
            <person name="Enbody D E."/>
            <person name="Pettersson E M."/>
        </authorList>
    </citation>
    <scope>NUCLEOTIDE SEQUENCE [LARGE SCALE GENOMIC DNA]</scope>
</reference>
<keyword evidence="7" id="KW-1185">Reference proteome</keyword>
<dbReference type="Gene3D" id="3.10.250.10">
    <property type="entry name" value="SRCR-like domain"/>
    <property type="match status" value="5"/>
</dbReference>
<accession>A0A8U8BSQ4</accession>
<comment type="caution">
    <text evidence="5">Lacks conserved residue(s) required for the propagation of feature annotation.</text>
</comment>
<reference evidence="6" key="2">
    <citation type="submission" date="2025-08" db="UniProtKB">
        <authorList>
            <consortium name="Ensembl"/>
        </authorList>
    </citation>
    <scope>IDENTIFICATION</scope>
</reference>
<dbReference type="AlphaFoldDB" id="A0A8C3M548"/>
<evidence type="ECO:0000313" key="6">
    <source>
        <dbReference type="Ensembl" id="ENSCPVP00000000707.2"/>
    </source>
</evidence>
<feature type="disulfide bond" evidence="5">
    <location>
        <begin position="349"/>
        <end position="359"/>
    </location>
</feature>
<dbReference type="PROSITE" id="PS50287">
    <property type="entry name" value="SRCR_2"/>
    <property type="match status" value="5"/>
</dbReference>
<evidence type="ECO:0000256" key="5">
    <source>
        <dbReference type="PROSITE-ProRule" id="PRU00196"/>
    </source>
</evidence>
<dbReference type="GO" id="GO:0016020">
    <property type="term" value="C:membrane"/>
    <property type="evidence" value="ECO:0007669"/>
    <property type="project" value="InterPro"/>
</dbReference>